<dbReference type="Pfam" id="PF12833">
    <property type="entry name" value="HTH_18"/>
    <property type="match status" value="1"/>
</dbReference>
<dbReference type="Pfam" id="PF02311">
    <property type="entry name" value="AraC_binding"/>
    <property type="match status" value="1"/>
</dbReference>
<dbReference type="AlphaFoldDB" id="A0AA97I6Q9"/>
<evidence type="ECO:0000256" key="3">
    <source>
        <dbReference type="ARBA" id="ARBA00023125"/>
    </source>
</evidence>
<evidence type="ECO:0000256" key="4">
    <source>
        <dbReference type="ARBA" id="ARBA00023163"/>
    </source>
</evidence>
<dbReference type="SUPFAM" id="SSF46689">
    <property type="entry name" value="Homeodomain-like"/>
    <property type="match status" value="1"/>
</dbReference>
<dbReference type="PROSITE" id="PS01124">
    <property type="entry name" value="HTH_ARAC_FAMILY_2"/>
    <property type="match status" value="1"/>
</dbReference>
<evidence type="ECO:0000256" key="6">
    <source>
        <dbReference type="ARBA" id="ARBA00079449"/>
    </source>
</evidence>
<dbReference type="InterPro" id="IPR011051">
    <property type="entry name" value="RmlC_Cupin_sf"/>
</dbReference>
<proteinExistence type="predicted"/>
<dbReference type="InterPro" id="IPR018060">
    <property type="entry name" value="HTH_AraC"/>
</dbReference>
<evidence type="ECO:0000256" key="2">
    <source>
        <dbReference type="ARBA" id="ARBA00023015"/>
    </source>
</evidence>
<dbReference type="Gene3D" id="1.10.10.60">
    <property type="entry name" value="Homeodomain-like"/>
    <property type="match status" value="2"/>
</dbReference>
<keyword evidence="4" id="KW-0804">Transcription</keyword>
<dbReference type="InterPro" id="IPR014710">
    <property type="entry name" value="RmlC-like_jellyroll"/>
</dbReference>
<dbReference type="GO" id="GO:0043565">
    <property type="term" value="F:sequence-specific DNA binding"/>
    <property type="evidence" value="ECO:0007669"/>
    <property type="project" value="InterPro"/>
</dbReference>
<dbReference type="InterPro" id="IPR009057">
    <property type="entry name" value="Homeodomain-like_sf"/>
</dbReference>
<accession>A0AA97I6Q9</accession>
<dbReference type="KEGG" id="mbet:N8K70_05375"/>
<evidence type="ECO:0000313" key="10">
    <source>
        <dbReference type="Proteomes" id="UP001305498"/>
    </source>
</evidence>
<keyword evidence="2" id="KW-0805">Transcription regulation</keyword>
<evidence type="ECO:0000313" key="9">
    <source>
        <dbReference type="EMBL" id="WOF24104.1"/>
    </source>
</evidence>
<evidence type="ECO:0000256" key="5">
    <source>
        <dbReference type="ARBA" id="ARBA00074140"/>
    </source>
</evidence>
<dbReference type="Gene3D" id="2.60.120.10">
    <property type="entry name" value="Jelly Rolls"/>
    <property type="match status" value="1"/>
</dbReference>
<evidence type="ECO:0000256" key="7">
    <source>
        <dbReference type="SAM" id="MobiDB-lite"/>
    </source>
</evidence>
<keyword evidence="3" id="KW-0238">DNA-binding</keyword>
<dbReference type="EMBL" id="CP118157">
    <property type="protein sequence ID" value="WOF24104.1"/>
    <property type="molecule type" value="Genomic_DNA"/>
</dbReference>
<evidence type="ECO:0000259" key="8">
    <source>
        <dbReference type="PROSITE" id="PS01124"/>
    </source>
</evidence>
<keyword evidence="1" id="KW-0678">Repressor</keyword>
<reference evidence="9 10" key="1">
    <citation type="submission" date="2023-02" db="EMBL/GenBank/DDBJ databases">
        <title>Microbacterium betulae sp. nov., isolated from birch wood.</title>
        <authorList>
            <person name="Pasciak M."/>
            <person name="Pawlik K.J."/>
            <person name="Martynowski D."/>
            <person name="Laczmanski L."/>
            <person name="Ciekot J."/>
            <person name="Szponar B."/>
            <person name="Wojcik-Fatla A."/>
            <person name="Mackiewicz B."/>
            <person name="Farian E."/>
            <person name="Cholewa G."/>
            <person name="Cholewa A."/>
            <person name="Dutkiewicz J."/>
        </authorList>
    </citation>
    <scope>NUCLEOTIDE SEQUENCE [LARGE SCALE GENOMIC DNA]</scope>
    <source>
        <strain evidence="9 10">AB</strain>
    </source>
</reference>
<dbReference type="InterPro" id="IPR003313">
    <property type="entry name" value="AraC-bd"/>
</dbReference>
<sequence length="277" mass="30646">MTEASRSSLDEVVAQVDSSAPPLTGGAVPDGYLLRTRFLRYEYHDEENACSPQVHAHPEHVVFWPERGSATLEVDGIRRSITLGHGLWVPAGIPHRASRDDTTLAALHITPNAWTGKTSATVRAMTMIPALRELLTHIAYAGITKEQRVRAQHVCLDLISDEPGPMIDLPIPHDPRIADICRRLLADPTDDRSIDEWAQQHSTSSRTLARAFRSTTGMTFSQWRTCARMAQAIEHLGEGMPVGTVARRVGYSTIAAFSTAFHRVLGRPPHEFHPVDN</sequence>
<name>A0AA97I6Q9_9MICO</name>
<gene>
    <name evidence="9" type="ORF">N8K70_05375</name>
</gene>
<keyword evidence="10" id="KW-1185">Reference proteome</keyword>
<feature type="domain" description="HTH araC/xylS-type" evidence="8">
    <location>
        <begin position="178"/>
        <end position="275"/>
    </location>
</feature>
<dbReference type="GO" id="GO:0003700">
    <property type="term" value="F:DNA-binding transcription factor activity"/>
    <property type="evidence" value="ECO:0007669"/>
    <property type="project" value="InterPro"/>
</dbReference>
<dbReference type="Proteomes" id="UP001305498">
    <property type="component" value="Chromosome"/>
</dbReference>
<dbReference type="SUPFAM" id="SSF51182">
    <property type="entry name" value="RmlC-like cupins"/>
    <property type="match status" value="1"/>
</dbReference>
<dbReference type="PANTHER" id="PTHR11019">
    <property type="entry name" value="HTH-TYPE TRANSCRIPTIONAL REGULATOR NIMR"/>
    <property type="match status" value="1"/>
</dbReference>
<organism evidence="9 10">
    <name type="scientific">Microbacterium betulae</name>
    <dbReference type="NCBI Taxonomy" id="2981139"/>
    <lineage>
        <taxon>Bacteria</taxon>
        <taxon>Bacillati</taxon>
        <taxon>Actinomycetota</taxon>
        <taxon>Actinomycetes</taxon>
        <taxon>Micrococcales</taxon>
        <taxon>Microbacteriaceae</taxon>
        <taxon>Microbacterium</taxon>
    </lineage>
</organism>
<protein>
    <recommendedName>
        <fullName evidence="5">HTH-type transcriptional regulator RipA</fullName>
    </recommendedName>
    <alternativeName>
        <fullName evidence="6">Repressor of iron proteins A</fullName>
    </alternativeName>
</protein>
<evidence type="ECO:0000256" key="1">
    <source>
        <dbReference type="ARBA" id="ARBA00022491"/>
    </source>
</evidence>
<dbReference type="FunFam" id="1.10.10.60:FF:000132">
    <property type="entry name" value="AraC family transcriptional regulator"/>
    <property type="match status" value="1"/>
</dbReference>
<feature type="region of interest" description="Disordered" evidence="7">
    <location>
        <begin position="1"/>
        <end position="21"/>
    </location>
</feature>
<dbReference type="PANTHER" id="PTHR11019:SF199">
    <property type="entry name" value="HTH-TYPE TRANSCRIPTIONAL REGULATOR NIMR"/>
    <property type="match status" value="1"/>
</dbReference>
<dbReference type="RefSeq" id="WP_317140576.1">
    <property type="nucleotide sequence ID" value="NZ_CP118157.1"/>
</dbReference>
<dbReference type="SMART" id="SM00342">
    <property type="entry name" value="HTH_ARAC"/>
    <property type="match status" value="1"/>
</dbReference>